<dbReference type="PANTHER" id="PTHR30093">
    <property type="entry name" value="GENERAL SECRETION PATHWAY PROTEIN G"/>
    <property type="match status" value="1"/>
</dbReference>
<dbReference type="eggNOG" id="COG2165">
    <property type="taxonomic scope" value="Bacteria"/>
</dbReference>
<dbReference type="PROSITE" id="PS00409">
    <property type="entry name" value="PROKAR_NTER_METHYL"/>
    <property type="match status" value="1"/>
</dbReference>
<accession>F0SLF6</accession>
<proteinExistence type="predicted"/>
<keyword evidence="1" id="KW-0472">Membrane</keyword>
<dbReference type="EMBL" id="CP002546">
    <property type="protein sequence ID" value="ADY62062.1"/>
    <property type="molecule type" value="Genomic_DNA"/>
</dbReference>
<dbReference type="Gene3D" id="3.30.700.10">
    <property type="entry name" value="Glycoprotein, Type 4 Pilin"/>
    <property type="match status" value="1"/>
</dbReference>
<sequence length="346" mass="37329">MNTSHGILARRRGFTLIELLVVIAIIAILVALLLPAVQQAREAARRSSCKNNLKQIGLALHNYHETFESLPMGNSSYQDWGISWMPALLPYVEQGALYDKFDFDTLGANYGYSNQCNNLGNDAKTLIDVFMCPSSPLPKRVTSTCAGSMVASYVGISGAANDANFSAQKAKVIGSNHNRCCGTNPNAGNGIKSSGGMLVGPDGGGNSGETRAARGGHVRSFYQAVDGTSNVMVVGECSDFAFDSAGSPRRVDGSYPHGWMMGTHHDADRRREFNLATIRYAPNTRNYDLPGINENHGPNHPLISAHSGGVQCLMLDGHVSFINENVDLTTLKRLATRDDRETVGEY</sequence>
<dbReference type="Pfam" id="PF07596">
    <property type="entry name" value="SBP_bac_10"/>
    <property type="match status" value="1"/>
</dbReference>
<evidence type="ECO:0000256" key="1">
    <source>
        <dbReference type="SAM" id="Phobius"/>
    </source>
</evidence>
<dbReference type="NCBIfam" id="TIGR04294">
    <property type="entry name" value="pre_pil_HX9DG"/>
    <property type="match status" value="1"/>
</dbReference>
<evidence type="ECO:0000313" key="4">
    <source>
        <dbReference type="Proteomes" id="UP000006860"/>
    </source>
</evidence>
<dbReference type="InterPro" id="IPR027558">
    <property type="entry name" value="Pre_pil_HX9DG_C"/>
</dbReference>
<dbReference type="KEGG" id="pbs:Plabr_4491"/>
<evidence type="ECO:0000259" key="2">
    <source>
        <dbReference type="Pfam" id="PF07596"/>
    </source>
</evidence>
<gene>
    <name evidence="3" type="ordered locus">Plabr_4491</name>
</gene>
<feature type="transmembrane region" description="Helical" evidence="1">
    <location>
        <begin position="16"/>
        <end position="37"/>
    </location>
</feature>
<dbReference type="InterPro" id="IPR012902">
    <property type="entry name" value="N_methyl_site"/>
</dbReference>
<reference evidence="4" key="1">
    <citation type="submission" date="2011-02" db="EMBL/GenBank/DDBJ databases">
        <title>The complete genome of Planctomyces brasiliensis DSM 5305.</title>
        <authorList>
            <person name="Lucas S."/>
            <person name="Copeland A."/>
            <person name="Lapidus A."/>
            <person name="Bruce D."/>
            <person name="Goodwin L."/>
            <person name="Pitluck S."/>
            <person name="Kyrpides N."/>
            <person name="Mavromatis K."/>
            <person name="Pagani I."/>
            <person name="Ivanova N."/>
            <person name="Ovchinnikova G."/>
            <person name="Lu M."/>
            <person name="Detter J.C."/>
            <person name="Han C."/>
            <person name="Land M."/>
            <person name="Hauser L."/>
            <person name="Markowitz V."/>
            <person name="Cheng J.-F."/>
            <person name="Hugenholtz P."/>
            <person name="Woyke T."/>
            <person name="Wu D."/>
            <person name="Tindall B."/>
            <person name="Pomrenke H.G."/>
            <person name="Brambilla E."/>
            <person name="Klenk H.-P."/>
            <person name="Eisen J.A."/>
        </authorList>
    </citation>
    <scope>NUCLEOTIDE SEQUENCE [LARGE SCALE GENOMIC DNA]</scope>
    <source>
        <strain evidence="4">ATCC 49424 / DSM 5305 / JCM 21570 / IAM 15109 / NBRC 103401 / IFAM 1448</strain>
    </source>
</reference>
<dbReference type="RefSeq" id="WP_013630767.1">
    <property type="nucleotide sequence ID" value="NC_015174.1"/>
</dbReference>
<keyword evidence="4" id="KW-1185">Reference proteome</keyword>
<organism evidence="3 4">
    <name type="scientific">Rubinisphaera brasiliensis (strain ATCC 49424 / DSM 5305 / JCM 21570 / IAM 15109 / NBRC 103401 / IFAM 1448)</name>
    <name type="common">Planctomyces brasiliensis</name>
    <dbReference type="NCBI Taxonomy" id="756272"/>
    <lineage>
        <taxon>Bacteria</taxon>
        <taxon>Pseudomonadati</taxon>
        <taxon>Planctomycetota</taxon>
        <taxon>Planctomycetia</taxon>
        <taxon>Planctomycetales</taxon>
        <taxon>Planctomycetaceae</taxon>
        <taxon>Rubinisphaera</taxon>
    </lineage>
</organism>
<dbReference type="PANTHER" id="PTHR30093:SF2">
    <property type="entry name" value="TYPE II SECRETION SYSTEM PROTEIN H"/>
    <property type="match status" value="1"/>
</dbReference>
<protein>
    <recommendedName>
        <fullName evidence="2">DUF1559 domain-containing protein</fullName>
    </recommendedName>
</protein>
<dbReference type="NCBIfam" id="TIGR02532">
    <property type="entry name" value="IV_pilin_GFxxxE"/>
    <property type="match status" value="1"/>
</dbReference>
<dbReference type="InterPro" id="IPR045584">
    <property type="entry name" value="Pilin-like"/>
</dbReference>
<feature type="domain" description="DUF1559" evidence="2">
    <location>
        <begin position="38"/>
        <end position="328"/>
    </location>
</feature>
<dbReference type="InterPro" id="IPR011453">
    <property type="entry name" value="DUF1559"/>
</dbReference>
<dbReference type="AlphaFoldDB" id="F0SLF6"/>
<evidence type="ECO:0000313" key="3">
    <source>
        <dbReference type="EMBL" id="ADY62062.1"/>
    </source>
</evidence>
<keyword evidence="1" id="KW-0812">Transmembrane</keyword>
<name>F0SLF6_RUBBR</name>
<dbReference type="Proteomes" id="UP000006860">
    <property type="component" value="Chromosome"/>
</dbReference>
<dbReference type="SUPFAM" id="SSF54523">
    <property type="entry name" value="Pili subunits"/>
    <property type="match status" value="1"/>
</dbReference>
<dbReference type="Pfam" id="PF07963">
    <property type="entry name" value="N_methyl"/>
    <property type="match status" value="1"/>
</dbReference>
<dbReference type="OrthoDB" id="280382at2"/>
<keyword evidence="1" id="KW-1133">Transmembrane helix</keyword>
<dbReference type="HOGENOM" id="CLU_041661_0_0_0"/>